<accession>A0A284S2P9</accession>
<keyword evidence="3" id="KW-1185">Reference proteome</keyword>
<evidence type="ECO:0008006" key="4">
    <source>
        <dbReference type="Google" id="ProtNLM"/>
    </source>
</evidence>
<evidence type="ECO:0000256" key="1">
    <source>
        <dbReference type="SAM" id="MobiDB-lite"/>
    </source>
</evidence>
<dbReference type="AlphaFoldDB" id="A0A284S2P9"/>
<reference evidence="3" key="1">
    <citation type="journal article" date="2017" name="Nat. Ecol. Evol.">
        <title>Genome expansion and lineage-specific genetic innovations in the forest pathogenic fungi Armillaria.</title>
        <authorList>
            <person name="Sipos G."/>
            <person name="Prasanna A.N."/>
            <person name="Walter M.C."/>
            <person name="O'Connor E."/>
            <person name="Balint B."/>
            <person name="Krizsan K."/>
            <person name="Kiss B."/>
            <person name="Hess J."/>
            <person name="Varga T."/>
            <person name="Slot J."/>
            <person name="Riley R."/>
            <person name="Boka B."/>
            <person name="Rigling D."/>
            <person name="Barry K."/>
            <person name="Lee J."/>
            <person name="Mihaltcheva S."/>
            <person name="LaButti K."/>
            <person name="Lipzen A."/>
            <person name="Waldron R."/>
            <person name="Moloney N.M."/>
            <person name="Sperisen C."/>
            <person name="Kredics L."/>
            <person name="Vagvoelgyi C."/>
            <person name="Patrignani A."/>
            <person name="Fitzpatrick D."/>
            <person name="Nagy I."/>
            <person name="Doyle S."/>
            <person name="Anderson J.B."/>
            <person name="Grigoriev I.V."/>
            <person name="Gueldener U."/>
            <person name="Muensterkoetter M."/>
            <person name="Nagy L.G."/>
        </authorList>
    </citation>
    <scope>NUCLEOTIDE SEQUENCE [LARGE SCALE GENOMIC DNA]</scope>
    <source>
        <strain evidence="3">C18/9</strain>
    </source>
</reference>
<dbReference type="InterPro" id="IPR011333">
    <property type="entry name" value="SKP1/BTB/POZ_sf"/>
</dbReference>
<dbReference type="EMBL" id="FUEG01000027">
    <property type="protein sequence ID" value="SJL15266.1"/>
    <property type="molecule type" value="Genomic_DNA"/>
</dbReference>
<dbReference type="STRING" id="47428.A0A284S2P9"/>
<proteinExistence type="predicted"/>
<dbReference type="Gene3D" id="3.30.710.10">
    <property type="entry name" value="Potassium Channel Kv1.1, Chain A"/>
    <property type="match status" value="1"/>
</dbReference>
<dbReference type="Proteomes" id="UP000219338">
    <property type="component" value="Unassembled WGS sequence"/>
</dbReference>
<dbReference type="OrthoDB" id="3218112at2759"/>
<name>A0A284S2P9_ARMOS</name>
<evidence type="ECO:0000313" key="2">
    <source>
        <dbReference type="EMBL" id="SJL15266.1"/>
    </source>
</evidence>
<protein>
    <recommendedName>
        <fullName evidence="4">BTB domain-containing protein</fullName>
    </recommendedName>
</protein>
<evidence type="ECO:0000313" key="3">
    <source>
        <dbReference type="Proteomes" id="UP000219338"/>
    </source>
</evidence>
<organism evidence="2 3">
    <name type="scientific">Armillaria ostoyae</name>
    <name type="common">Armillaria root rot fungus</name>
    <dbReference type="NCBI Taxonomy" id="47428"/>
    <lineage>
        <taxon>Eukaryota</taxon>
        <taxon>Fungi</taxon>
        <taxon>Dikarya</taxon>
        <taxon>Basidiomycota</taxon>
        <taxon>Agaricomycotina</taxon>
        <taxon>Agaricomycetes</taxon>
        <taxon>Agaricomycetidae</taxon>
        <taxon>Agaricales</taxon>
        <taxon>Marasmiineae</taxon>
        <taxon>Physalacriaceae</taxon>
        <taxon>Armillaria</taxon>
    </lineage>
</organism>
<gene>
    <name evidence="2" type="ORF">ARMOST_18756</name>
</gene>
<sequence>MSSDHDPSSRPAKRQKTSSDEPSTSSSERDASFWFEDGSIILISNQRTGFRVHLDVLSLNAEFFRDMSGLAVPDAKGDTMIDLEDSTQDLTYFLHALYTRSSVAPILIFHLNVIFVGRYFFAGTPTSYDTLESLLRTSTKYLAQQLRSDVIKHLTMIHPRN</sequence>
<feature type="region of interest" description="Disordered" evidence="1">
    <location>
        <begin position="1"/>
        <end position="29"/>
    </location>
</feature>